<dbReference type="AlphaFoldDB" id="A0A9N7MX10"/>
<evidence type="ECO:0000313" key="2">
    <source>
        <dbReference type="EMBL" id="CAA0821382.1"/>
    </source>
</evidence>
<dbReference type="Gene3D" id="2.120.10.80">
    <property type="entry name" value="Kelch-type beta propeller"/>
    <property type="match status" value="1"/>
</dbReference>
<feature type="compositionally biased region" description="Basic residues" evidence="1">
    <location>
        <begin position="255"/>
        <end position="266"/>
    </location>
</feature>
<comment type="caution">
    <text evidence="2">The sequence shown here is derived from an EMBL/GenBank/DDBJ whole genome shotgun (WGS) entry which is preliminary data.</text>
</comment>
<dbReference type="Proteomes" id="UP001153555">
    <property type="component" value="Unassembled WGS sequence"/>
</dbReference>
<accession>A0A9N7MX10</accession>
<keyword evidence="3" id="KW-1185">Reference proteome</keyword>
<dbReference type="SUPFAM" id="SSF81383">
    <property type="entry name" value="F-box domain"/>
    <property type="match status" value="1"/>
</dbReference>
<organism evidence="2 3">
    <name type="scientific">Striga hermonthica</name>
    <name type="common">Purple witchweed</name>
    <name type="synonym">Buchnera hermonthica</name>
    <dbReference type="NCBI Taxonomy" id="68872"/>
    <lineage>
        <taxon>Eukaryota</taxon>
        <taxon>Viridiplantae</taxon>
        <taxon>Streptophyta</taxon>
        <taxon>Embryophyta</taxon>
        <taxon>Tracheophyta</taxon>
        <taxon>Spermatophyta</taxon>
        <taxon>Magnoliopsida</taxon>
        <taxon>eudicotyledons</taxon>
        <taxon>Gunneridae</taxon>
        <taxon>Pentapetalae</taxon>
        <taxon>asterids</taxon>
        <taxon>lamiids</taxon>
        <taxon>Lamiales</taxon>
        <taxon>Orobanchaceae</taxon>
        <taxon>Buchnereae</taxon>
        <taxon>Striga</taxon>
    </lineage>
</organism>
<dbReference type="OrthoDB" id="1899182at2759"/>
<dbReference type="PANTHER" id="PTHR47590:SF7">
    <property type="entry name" value="OS06G0711700 PROTEIN"/>
    <property type="match status" value="1"/>
</dbReference>
<proteinExistence type="predicted"/>
<protein>
    <submittedName>
        <fullName evidence="2">F-box/kelch-repeat protein SKIP25</fullName>
    </submittedName>
</protein>
<evidence type="ECO:0000313" key="3">
    <source>
        <dbReference type="Proteomes" id="UP001153555"/>
    </source>
</evidence>
<dbReference type="SUPFAM" id="SSF117281">
    <property type="entry name" value="Kelch motif"/>
    <property type="match status" value="1"/>
</dbReference>
<dbReference type="PANTHER" id="PTHR47590">
    <property type="entry name" value="F-BOX/KELCH-REPEAT PROTEIN SKIP25"/>
    <property type="match status" value="1"/>
</dbReference>
<sequence length="266" mass="28721">MDNPTSSDFPFARSTAVKLTHHGSGDDDQPLLPGLPDHIAHLCLSLVPPSVLYSVCRSWRRLIYSQSFPPFLSLYAVAFPSVAASPPDTLPDPIEFRSFDPISRRWSHLPPPPSDPDPPRFLFRHPSFICRDMPVQSVSAAGTLVVLAATDDLFLPALPIPLVFDPLAGSWCCGPRIPAPRRWCVAGSAGGAVYVAGGPSVPTLRHQTSIDTAPADPICISSQPDNINLPSPSPVTASGTCFNSVMSDDSSSSRPHSRRRKIGRRR</sequence>
<dbReference type="InterPro" id="IPR036047">
    <property type="entry name" value="F-box-like_dom_sf"/>
</dbReference>
<feature type="region of interest" description="Disordered" evidence="1">
    <location>
        <begin position="240"/>
        <end position="266"/>
    </location>
</feature>
<dbReference type="EMBL" id="CACSLK010020742">
    <property type="protein sequence ID" value="CAA0821382.1"/>
    <property type="molecule type" value="Genomic_DNA"/>
</dbReference>
<evidence type="ECO:0000256" key="1">
    <source>
        <dbReference type="SAM" id="MobiDB-lite"/>
    </source>
</evidence>
<dbReference type="InterPro" id="IPR015915">
    <property type="entry name" value="Kelch-typ_b-propeller"/>
</dbReference>
<reference evidence="2" key="1">
    <citation type="submission" date="2019-12" db="EMBL/GenBank/DDBJ databases">
        <authorList>
            <person name="Scholes J."/>
        </authorList>
    </citation>
    <scope>NUCLEOTIDE SEQUENCE</scope>
</reference>
<name>A0A9N7MX10_STRHE</name>
<gene>
    <name evidence="2" type="ORF">SHERM_19384</name>
</gene>